<name>A0ABR4NC37_9FUNG</name>
<sequence>MATHDSADAQQDLEMKRASALNFGRQVVVIAYMVTLVVSFIPGTLINFKPAFYASRLFIGISMVLIFAHFPTSQTRLNLAAVALFLASQTIAVVVNLRNALSSSCVSNFDPSCPDDAVTGKRMPRRVISVVIDVTMVVLEVNRQAALKRAERNSQADGTEVELATKA</sequence>
<dbReference type="Proteomes" id="UP001527925">
    <property type="component" value="Unassembled WGS sequence"/>
</dbReference>
<feature type="transmembrane region" description="Helical" evidence="1">
    <location>
        <begin position="77"/>
        <end position="97"/>
    </location>
</feature>
<keyword evidence="1" id="KW-1133">Transmembrane helix</keyword>
<keyword evidence="1" id="KW-0812">Transmembrane</keyword>
<proteinExistence type="predicted"/>
<dbReference type="EMBL" id="JADGIZ020000012">
    <property type="protein sequence ID" value="KAL2917105.1"/>
    <property type="molecule type" value="Genomic_DNA"/>
</dbReference>
<evidence type="ECO:0000256" key="1">
    <source>
        <dbReference type="SAM" id="Phobius"/>
    </source>
</evidence>
<accession>A0ABR4NC37</accession>
<feature type="transmembrane region" description="Helical" evidence="1">
    <location>
        <begin position="23"/>
        <end position="45"/>
    </location>
</feature>
<keyword evidence="3" id="KW-1185">Reference proteome</keyword>
<organism evidence="2 3">
    <name type="scientific">Polyrhizophydium stewartii</name>
    <dbReference type="NCBI Taxonomy" id="2732419"/>
    <lineage>
        <taxon>Eukaryota</taxon>
        <taxon>Fungi</taxon>
        <taxon>Fungi incertae sedis</taxon>
        <taxon>Chytridiomycota</taxon>
        <taxon>Chytridiomycota incertae sedis</taxon>
        <taxon>Chytridiomycetes</taxon>
        <taxon>Rhizophydiales</taxon>
        <taxon>Rhizophydiales incertae sedis</taxon>
        <taxon>Polyrhizophydium</taxon>
    </lineage>
</organism>
<comment type="caution">
    <text evidence="2">The sequence shown here is derived from an EMBL/GenBank/DDBJ whole genome shotgun (WGS) entry which is preliminary data.</text>
</comment>
<gene>
    <name evidence="2" type="ORF">HK105_203169</name>
</gene>
<evidence type="ECO:0000313" key="3">
    <source>
        <dbReference type="Proteomes" id="UP001527925"/>
    </source>
</evidence>
<keyword evidence="1" id="KW-0472">Membrane</keyword>
<reference evidence="2 3" key="1">
    <citation type="submission" date="2023-09" db="EMBL/GenBank/DDBJ databases">
        <title>Pangenome analysis of Batrachochytrium dendrobatidis and related Chytrids.</title>
        <authorList>
            <person name="Yacoub M.N."/>
            <person name="Stajich J.E."/>
            <person name="James T.Y."/>
        </authorList>
    </citation>
    <scope>NUCLEOTIDE SEQUENCE [LARGE SCALE GENOMIC DNA]</scope>
    <source>
        <strain evidence="2 3">JEL0888</strain>
    </source>
</reference>
<feature type="transmembrane region" description="Helical" evidence="1">
    <location>
        <begin position="51"/>
        <end position="70"/>
    </location>
</feature>
<protein>
    <submittedName>
        <fullName evidence="2">Uncharacterized protein</fullName>
    </submittedName>
</protein>
<evidence type="ECO:0000313" key="2">
    <source>
        <dbReference type="EMBL" id="KAL2917105.1"/>
    </source>
</evidence>